<accession>A0AAE0KFT7</accession>
<sequence length="341" mass="36164">METINNMASGVANAIWGNPENKQEPISGKSGDVSKGEPYDAGNVEHREHADDTSEPITTTHSYKKTSQPELPTSHDIQQEADRKQSQQRQHQQQQQEKVEEDDLKKSSSSSTEPPSINPTTAKDSSTTAGDSTKAQNDVRDPSDPDTHHENAAAKENVDDTTDGLDVGNNPDKLLDGPGPRPLEEVAKEHGGDAGAIRKKEAAAAAKDKDNDNDNNLPREDSQESGTGELYIKSSGLEADGGDFDASAPGAGREADRILDEKGVHKDGPNGGIVPNTTTNDTSATSSEDSLPKKQQHHAVPSSSSAPHANGSAAGAAPKEKMSLKTKIKNKLHIHQSSPST</sequence>
<feature type="region of interest" description="Disordered" evidence="1">
    <location>
        <begin position="1"/>
        <end position="341"/>
    </location>
</feature>
<evidence type="ECO:0000313" key="2">
    <source>
        <dbReference type="EMBL" id="KAK3375382.1"/>
    </source>
</evidence>
<feature type="compositionally biased region" description="Low complexity" evidence="1">
    <location>
        <begin position="87"/>
        <end position="96"/>
    </location>
</feature>
<comment type="caution">
    <text evidence="2">The sequence shown here is derived from an EMBL/GenBank/DDBJ whole genome shotgun (WGS) entry which is preliminary data.</text>
</comment>
<feature type="compositionally biased region" description="Basic and acidic residues" evidence="1">
    <location>
        <begin position="32"/>
        <end position="52"/>
    </location>
</feature>
<feature type="compositionally biased region" description="Basic residues" evidence="1">
    <location>
        <begin position="324"/>
        <end position="334"/>
    </location>
</feature>
<feature type="compositionally biased region" description="Low complexity" evidence="1">
    <location>
        <begin position="298"/>
        <end position="317"/>
    </location>
</feature>
<reference evidence="2" key="2">
    <citation type="submission" date="2023-06" db="EMBL/GenBank/DDBJ databases">
        <authorList>
            <consortium name="Lawrence Berkeley National Laboratory"/>
            <person name="Haridas S."/>
            <person name="Hensen N."/>
            <person name="Bonometti L."/>
            <person name="Westerberg I."/>
            <person name="Brannstrom I.O."/>
            <person name="Guillou S."/>
            <person name="Cros-Aarteil S."/>
            <person name="Calhoun S."/>
            <person name="Kuo A."/>
            <person name="Mondo S."/>
            <person name="Pangilinan J."/>
            <person name="Riley R."/>
            <person name="LaButti K."/>
            <person name="Andreopoulos B."/>
            <person name="Lipzen A."/>
            <person name="Chen C."/>
            <person name="Yanf M."/>
            <person name="Daum C."/>
            <person name="Ng V."/>
            <person name="Clum A."/>
            <person name="Steindorff A."/>
            <person name="Ohm R."/>
            <person name="Martin F."/>
            <person name="Silar P."/>
            <person name="Natvig D."/>
            <person name="Lalanne C."/>
            <person name="Gautier V."/>
            <person name="Ament-velasquez S.L."/>
            <person name="Kruys A."/>
            <person name="Hutchinson M.I."/>
            <person name="Powell A.J."/>
            <person name="Barry K."/>
            <person name="Miller A.N."/>
            <person name="Grigoriev I.V."/>
            <person name="Debuchy R."/>
            <person name="Gladieux P."/>
            <person name="Thoren M.H."/>
            <person name="Johannesson H."/>
        </authorList>
    </citation>
    <scope>NUCLEOTIDE SEQUENCE</scope>
    <source>
        <strain evidence="2">CBS 232.78</strain>
    </source>
</reference>
<feature type="compositionally biased region" description="Low complexity" evidence="1">
    <location>
        <begin position="107"/>
        <end position="121"/>
    </location>
</feature>
<evidence type="ECO:0000256" key="1">
    <source>
        <dbReference type="SAM" id="MobiDB-lite"/>
    </source>
</evidence>
<feature type="compositionally biased region" description="Low complexity" evidence="1">
    <location>
        <begin position="276"/>
        <end position="289"/>
    </location>
</feature>
<dbReference type="AlphaFoldDB" id="A0AAE0KFT7"/>
<feature type="compositionally biased region" description="Basic and acidic residues" evidence="1">
    <location>
        <begin position="182"/>
        <end position="222"/>
    </location>
</feature>
<name>A0AAE0KFT7_9PEZI</name>
<organism evidence="2 3">
    <name type="scientific">Podospora didyma</name>
    <dbReference type="NCBI Taxonomy" id="330526"/>
    <lineage>
        <taxon>Eukaryota</taxon>
        <taxon>Fungi</taxon>
        <taxon>Dikarya</taxon>
        <taxon>Ascomycota</taxon>
        <taxon>Pezizomycotina</taxon>
        <taxon>Sordariomycetes</taxon>
        <taxon>Sordariomycetidae</taxon>
        <taxon>Sordariales</taxon>
        <taxon>Podosporaceae</taxon>
        <taxon>Podospora</taxon>
    </lineage>
</organism>
<gene>
    <name evidence="2" type="ORF">B0H63DRAFT_277804</name>
</gene>
<proteinExistence type="predicted"/>
<evidence type="ECO:0008006" key="4">
    <source>
        <dbReference type="Google" id="ProtNLM"/>
    </source>
</evidence>
<feature type="compositionally biased region" description="Basic and acidic residues" evidence="1">
    <location>
        <begin position="137"/>
        <end position="158"/>
    </location>
</feature>
<protein>
    <recommendedName>
        <fullName evidence="4">Glycine-rich cell wall structural protein 1</fullName>
    </recommendedName>
</protein>
<dbReference type="Proteomes" id="UP001285441">
    <property type="component" value="Unassembled WGS sequence"/>
</dbReference>
<feature type="compositionally biased region" description="Polar residues" evidence="1">
    <location>
        <begin position="122"/>
        <end position="136"/>
    </location>
</feature>
<feature type="compositionally biased region" description="Polar residues" evidence="1">
    <location>
        <begin position="55"/>
        <end position="71"/>
    </location>
</feature>
<reference evidence="2" key="1">
    <citation type="journal article" date="2023" name="Mol. Phylogenet. Evol.">
        <title>Genome-scale phylogeny and comparative genomics of the fungal order Sordariales.</title>
        <authorList>
            <person name="Hensen N."/>
            <person name="Bonometti L."/>
            <person name="Westerberg I."/>
            <person name="Brannstrom I.O."/>
            <person name="Guillou S."/>
            <person name="Cros-Aarteil S."/>
            <person name="Calhoun S."/>
            <person name="Haridas S."/>
            <person name="Kuo A."/>
            <person name="Mondo S."/>
            <person name="Pangilinan J."/>
            <person name="Riley R."/>
            <person name="LaButti K."/>
            <person name="Andreopoulos B."/>
            <person name="Lipzen A."/>
            <person name="Chen C."/>
            <person name="Yan M."/>
            <person name="Daum C."/>
            <person name="Ng V."/>
            <person name="Clum A."/>
            <person name="Steindorff A."/>
            <person name="Ohm R.A."/>
            <person name="Martin F."/>
            <person name="Silar P."/>
            <person name="Natvig D.O."/>
            <person name="Lalanne C."/>
            <person name="Gautier V."/>
            <person name="Ament-Velasquez S.L."/>
            <person name="Kruys A."/>
            <person name="Hutchinson M.I."/>
            <person name="Powell A.J."/>
            <person name="Barry K."/>
            <person name="Miller A.N."/>
            <person name="Grigoriev I.V."/>
            <person name="Debuchy R."/>
            <person name="Gladieux P."/>
            <person name="Hiltunen Thoren M."/>
            <person name="Johannesson H."/>
        </authorList>
    </citation>
    <scope>NUCLEOTIDE SEQUENCE</scope>
    <source>
        <strain evidence="2">CBS 232.78</strain>
    </source>
</reference>
<dbReference type="EMBL" id="JAULSW010000007">
    <property type="protein sequence ID" value="KAK3375382.1"/>
    <property type="molecule type" value="Genomic_DNA"/>
</dbReference>
<keyword evidence="3" id="KW-1185">Reference proteome</keyword>
<feature type="compositionally biased region" description="Basic and acidic residues" evidence="1">
    <location>
        <begin position="253"/>
        <end position="268"/>
    </location>
</feature>
<evidence type="ECO:0000313" key="3">
    <source>
        <dbReference type="Proteomes" id="UP001285441"/>
    </source>
</evidence>